<gene>
    <name evidence="1" type="ORF">DNK47_01285</name>
</gene>
<evidence type="ECO:0000313" key="1">
    <source>
        <dbReference type="EMBL" id="RAO95110.1"/>
    </source>
</evidence>
<dbReference type="OrthoDB" id="396599at2"/>
<name>A0A328PTQ1_9MOLU</name>
<accession>A0A328PTQ1</accession>
<proteinExistence type="predicted"/>
<comment type="caution">
    <text evidence="1">The sequence shown here is derived from an EMBL/GenBank/DDBJ whole genome shotgun (WGS) entry which is preliminary data.</text>
</comment>
<dbReference type="Gene3D" id="1.20.58.220">
    <property type="entry name" value="Phosphate transport system protein phou homolog 2, domain 2"/>
    <property type="match status" value="1"/>
</dbReference>
<evidence type="ECO:0000313" key="2">
    <source>
        <dbReference type="Proteomes" id="UP000249762"/>
    </source>
</evidence>
<protein>
    <submittedName>
        <fullName evidence="1">PhoU domain-containing protein</fullName>
    </submittedName>
</protein>
<keyword evidence="2" id="KW-1185">Reference proteome</keyword>
<organism evidence="1 2">
    <name type="scientific">Mycoplasma wenyonii</name>
    <dbReference type="NCBI Taxonomy" id="65123"/>
    <lineage>
        <taxon>Bacteria</taxon>
        <taxon>Bacillati</taxon>
        <taxon>Mycoplasmatota</taxon>
        <taxon>Mollicutes</taxon>
        <taxon>Mycoplasmataceae</taxon>
        <taxon>Mycoplasma</taxon>
    </lineage>
</organism>
<dbReference type="Proteomes" id="UP000249762">
    <property type="component" value="Unassembled WGS sequence"/>
</dbReference>
<dbReference type="AlphaFoldDB" id="A0A328PTQ1"/>
<dbReference type="EMBL" id="QKVO01000003">
    <property type="protein sequence ID" value="RAO95110.1"/>
    <property type="molecule type" value="Genomic_DNA"/>
</dbReference>
<dbReference type="RefSeq" id="WP_112665235.1">
    <property type="nucleotide sequence ID" value="NZ_QKVO01000003.1"/>
</dbReference>
<dbReference type="InterPro" id="IPR038078">
    <property type="entry name" value="PhoU-like_sf"/>
</dbReference>
<dbReference type="SUPFAM" id="SSF109755">
    <property type="entry name" value="PhoU-like"/>
    <property type="match status" value="1"/>
</dbReference>
<sequence length="255" mass="30466">MPINKELLELSIQECYSNFLDYLRLVNNFIKNSRAFWVGELDWGDIEKIELQSNNYYCKHLLNIEWHCTKNAPSNTKLRFFLALLLSLKDLERCCDYLYSISKIALQDKEHKLKTIILNSELWKFILEYFQSIYFLFRDSSGKIAQREFQKIFFEKSNLHSKLTAISKKLNNELLVRWGQDVLNSIKEQTISETAQLELMEQLLFLSKLLQYILVKTDRFLDHSFNIVENFYYIKNQEVQLNYDLALLSESHRTD</sequence>
<reference evidence="2" key="1">
    <citation type="submission" date="2018-06" db="EMBL/GenBank/DDBJ databases">
        <authorList>
            <person name="Martinez Ocampo F."/>
            <person name="Quiroz Castaneda R.E."/>
            <person name="Rojas Lopez X."/>
        </authorList>
    </citation>
    <scope>NUCLEOTIDE SEQUENCE [LARGE SCALE GENOMIC DNA]</scope>
    <source>
        <strain evidence="2">INIFAP02</strain>
    </source>
</reference>